<organism evidence="1 2">
    <name type="scientific">Trichonephila clavata</name>
    <name type="common">Joro spider</name>
    <name type="synonym">Nephila clavata</name>
    <dbReference type="NCBI Taxonomy" id="2740835"/>
    <lineage>
        <taxon>Eukaryota</taxon>
        <taxon>Metazoa</taxon>
        <taxon>Ecdysozoa</taxon>
        <taxon>Arthropoda</taxon>
        <taxon>Chelicerata</taxon>
        <taxon>Arachnida</taxon>
        <taxon>Araneae</taxon>
        <taxon>Araneomorphae</taxon>
        <taxon>Entelegynae</taxon>
        <taxon>Araneoidea</taxon>
        <taxon>Nephilidae</taxon>
        <taxon>Trichonephila</taxon>
    </lineage>
</organism>
<dbReference type="Proteomes" id="UP000887116">
    <property type="component" value="Unassembled WGS sequence"/>
</dbReference>
<evidence type="ECO:0000313" key="2">
    <source>
        <dbReference type="Proteomes" id="UP000887116"/>
    </source>
</evidence>
<proteinExistence type="predicted"/>
<protein>
    <submittedName>
        <fullName evidence="1">Uncharacterized protein</fullName>
    </submittedName>
</protein>
<accession>A0A8X6L786</accession>
<sequence>MTRLSVIPGIGKTFVPKRNGIHRAIEVFRTQFWTHQPCVLMDGEWFTHDPSFQSWWGLAILSFRRGNSPTCGRIQKTVLNPLTLCSDGRGVVHPWHDHLVLGRGAGRRVVLPRHDIHHALEGFRTLFCTH</sequence>
<dbReference type="EMBL" id="BMAO01014929">
    <property type="protein sequence ID" value="GFQ98061.1"/>
    <property type="molecule type" value="Genomic_DNA"/>
</dbReference>
<reference evidence="1" key="1">
    <citation type="submission" date="2020-07" db="EMBL/GenBank/DDBJ databases">
        <title>Multicomponent nature underlies the extraordinary mechanical properties of spider dragline silk.</title>
        <authorList>
            <person name="Kono N."/>
            <person name="Nakamura H."/>
            <person name="Mori M."/>
            <person name="Yoshida Y."/>
            <person name="Ohtoshi R."/>
            <person name="Malay A.D."/>
            <person name="Moran D.A.P."/>
            <person name="Tomita M."/>
            <person name="Numata K."/>
            <person name="Arakawa K."/>
        </authorList>
    </citation>
    <scope>NUCLEOTIDE SEQUENCE</scope>
</reference>
<gene>
    <name evidence="1" type="ORF">TNCT_238371</name>
</gene>
<dbReference type="AlphaFoldDB" id="A0A8X6L786"/>
<name>A0A8X6L786_TRICU</name>
<comment type="caution">
    <text evidence="1">The sequence shown here is derived from an EMBL/GenBank/DDBJ whole genome shotgun (WGS) entry which is preliminary data.</text>
</comment>
<keyword evidence="2" id="KW-1185">Reference proteome</keyword>
<evidence type="ECO:0000313" key="1">
    <source>
        <dbReference type="EMBL" id="GFQ98061.1"/>
    </source>
</evidence>